<dbReference type="Pfam" id="PF00989">
    <property type="entry name" value="PAS"/>
    <property type="match status" value="1"/>
</dbReference>
<dbReference type="Proteomes" id="UP000658514">
    <property type="component" value="Unassembled WGS sequence"/>
</dbReference>
<evidence type="ECO:0000256" key="7">
    <source>
        <dbReference type="ARBA" id="ARBA00022840"/>
    </source>
</evidence>
<dbReference type="SMART" id="SM00086">
    <property type="entry name" value="PAC"/>
    <property type="match status" value="3"/>
</dbReference>
<evidence type="ECO:0000313" key="13">
    <source>
        <dbReference type="EMBL" id="MBD2197587.1"/>
    </source>
</evidence>
<dbReference type="InterPro" id="IPR000700">
    <property type="entry name" value="PAS-assoc_C"/>
</dbReference>
<dbReference type="Gene3D" id="3.30.450.20">
    <property type="entry name" value="PAS domain"/>
    <property type="match status" value="3"/>
</dbReference>
<dbReference type="InterPro" id="IPR004358">
    <property type="entry name" value="Sig_transdc_His_kin-like_C"/>
</dbReference>
<dbReference type="CDD" id="cd00130">
    <property type="entry name" value="PAS"/>
    <property type="match status" value="2"/>
</dbReference>
<keyword evidence="5" id="KW-0547">Nucleotide-binding</keyword>
<dbReference type="EMBL" id="JACJQH010000030">
    <property type="protein sequence ID" value="MBD2197587.1"/>
    <property type="molecule type" value="Genomic_DNA"/>
</dbReference>
<evidence type="ECO:0000256" key="6">
    <source>
        <dbReference type="ARBA" id="ARBA00022777"/>
    </source>
</evidence>
<keyword evidence="7" id="KW-0067">ATP-binding</keyword>
<reference evidence="13 14" key="1">
    <citation type="journal article" date="2020" name="ISME J.">
        <title>Comparative genomics reveals insights into cyanobacterial evolution and habitat adaptation.</title>
        <authorList>
            <person name="Chen M.Y."/>
            <person name="Teng W.K."/>
            <person name="Zhao L."/>
            <person name="Hu C.X."/>
            <person name="Zhou Y.K."/>
            <person name="Han B.P."/>
            <person name="Song L.R."/>
            <person name="Shu W.S."/>
        </authorList>
    </citation>
    <scope>NUCLEOTIDE SEQUENCE [LARGE SCALE GENOMIC DNA]</scope>
    <source>
        <strain evidence="13 14">FACHB-288</strain>
    </source>
</reference>
<feature type="coiled-coil region" evidence="9">
    <location>
        <begin position="439"/>
        <end position="473"/>
    </location>
</feature>
<keyword evidence="3" id="KW-0597">Phosphoprotein</keyword>
<evidence type="ECO:0000256" key="3">
    <source>
        <dbReference type="ARBA" id="ARBA00022553"/>
    </source>
</evidence>
<dbReference type="InterPro" id="IPR001610">
    <property type="entry name" value="PAC"/>
</dbReference>
<sequence>MSTEAIYEELTTLRQRTEQLEKAFSSATRAVKQQYRLWIDSQRAGETVTELRHRLSFMIQRHPLGVISWNLAFEVTDWNPAAEKIFGYSEREVLGRHAADIIVAEGDKQEINAAFTQFTQQKQVIPNTSQNCTKDGKKITCKWYHTPLTDLHGKLIGLLSIVENITVAPVTEVTKIASENDDQQLIANLPAMVYQFQLEPDNSASFVKILSGSQEIYGIKPEVGQQNCKLFTEAVHPCDRQSFLESIAISAQTLQTWHWEGRILSSCGQWKWVQGLSQPEVQSTGKILWDGLLIDITNRKTAFTEAPTTIFPAQSEAMFRSLVENLDDIIYTLSLDGKFTYISPSFTEMFGYEISEFIDKSFASIINPEDITSYETILQKILEIGKKQPGIEVRVKRADSSDCWIVFNASPIKNAASKVIGFQGNMRDITEQKLTEADLVRSQTQLKQQTSELQQTLQECQRIQSQLIQSEKMSSIGQLVAGVAHEINNPVNFIYGNLAHANNYTHDLLNFLKLYQKHYPNPPAEITEEAEAIDLDFLLQDLPHLLSSMKVGADRIRKIVASLRTFSRFDEADLKFADIHEGIDSTLTILDYRLKAKPNRPTIQVIKEYGDLPLIQCYAGQLNQVFMNILANAIDALEESYELQKLACDCLTIRICTEKINAQNITIRIADNGPGITEQVINRLFDPFYTTKPVGKGTGMGLSISYQIITERHNGSIKCISSPGQGAEFVIEIPIEQSIVNGQ</sequence>
<dbReference type="SMART" id="SM00387">
    <property type="entry name" value="HATPase_c"/>
    <property type="match status" value="1"/>
</dbReference>
<evidence type="ECO:0000259" key="12">
    <source>
        <dbReference type="PROSITE" id="PS50113"/>
    </source>
</evidence>
<proteinExistence type="predicted"/>
<dbReference type="SUPFAM" id="SSF55785">
    <property type="entry name" value="PYP-like sensor domain (PAS domain)"/>
    <property type="match status" value="3"/>
</dbReference>
<keyword evidence="9" id="KW-0175">Coiled coil</keyword>
<dbReference type="Pfam" id="PF08447">
    <property type="entry name" value="PAS_3"/>
    <property type="match status" value="1"/>
</dbReference>
<comment type="caution">
    <text evidence="13">The sequence shown here is derived from an EMBL/GenBank/DDBJ whole genome shotgun (WGS) entry which is preliminary data.</text>
</comment>
<evidence type="ECO:0000256" key="9">
    <source>
        <dbReference type="SAM" id="Coils"/>
    </source>
</evidence>
<dbReference type="PANTHER" id="PTHR43065:SF50">
    <property type="entry name" value="HISTIDINE KINASE"/>
    <property type="match status" value="1"/>
</dbReference>
<dbReference type="SUPFAM" id="SSF47384">
    <property type="entry name" value="Homodimeric domain of signal transducing histidine kinase"/>
    <property type="match status" value="1"/>
</dbReference>
<accession>A0ABR8AGA8</accession>
<keyword evidence="6" id="KW-0418">Kinase</keyword>
<feature type="domain" description="PAS" evidence="11">
    <location>
        <begin position="315"/>
        <end position="385"/>
    </location>
</feature>
<dbReference type="PROSITE" id="PS50109">
    <property type="entry name" value="HIS_KIN"/>
    <property type="match status" value="1"/>
</dbReference>
<dbReference type="PANTHER" id="PTHR43065">
    <property type="entry name" value="SENSOR HISTIDINE KINASE"/>
    <property type="match status" value="1"/>
</dbReference>
<evidence type="ECO:0000256" key="2">
    <source>
        <dbReference type="ARBA" id="ARBA00012438"/>
    </source>
</evidence>
<dbReference type="Pfam" id="PF13426">
    <property type="entry name" value="PAS_9"/>
    <property type="match status" value="1"/>
</dbReference>
<dbReference type="SMART" id="SM00091">
    <property type="entry name" value="PAS"/>
    <property type="match status" value="2"/>
</dbReference>
<evidence type="ECO:0000313" key="14">
    <source>
        <dbReference type="Proteomes" id="UP000658514"/>
    </source>
</evidence>
<dbReference type="InterPro" id="IPR036097">
    <property type="entry name" value="HisK_dim/P_sf"/>
</dbReference>
<dbReference type="InterPro" id="IPR003661">
    <property type="entry name" value="HisK_dim/P_dom"/>
</dbReference>
<keyword evidence="8" id="KW-0902">Two-component regulatory system</keyword>
<dbReference type="SMART" id="SM00388">
    <property type="entry name" value="HisKA"/>
    <property type="match status" value="1"/>
</dbReference>
<dbReference type="NCBIfam" id="TIGR00229">
    <property type="entry name" value="sensory_box"/>
    <property type="match status" value="2"/>
</dbReference>
<evidence type="ECO:0000259" key="10">
    <source>
        <dbReference type="PROSITE" id="PS50109"/>
    </source>
</evidence>
<dbReference type="InterPro" id="IPR013655">
    <property type="entry name" value="PAS_fold_3"/>
</dbReference>
<dbReference type="SUPFAM" id="SSF55874">
    <property type="entry name" value="ATPase domain of HSP90 chaperone/DNA topoisomerase II/histidine kinase"/>
    <property type="match status" value="1"/>
</dbReference>
<dbReference type="CDD" id="cd00082">
    <property type="entry name" value="HisKA"/>
    <property type="match status" value="1"/>
</dbReference>
<dbReference type="InterPro" id="IPR036890">
    <property type="entry name" value="HATPase_C_sf"/>
</dbReference>
<comment type="catalytic activity">
    <reaction evidence="1">
        <text>ATP + protein L-histidine = ADP + protein N-phospho-L-histidine.</text>
        <dbReference type="EC" id="2.7.13.3"/>
    </reaction>
</comment>
<dbReference type="InterPro" id="IPR000014">
    <property type="entry name" value="PAS"/>
</dbReference>
<dbReference type="Gene3D" id="3.30.565.10">
    <property type="entry name" value="Histidine kinase-like ATPase, C-terminal domain"/>
    <property type="match status" value="1"/>
</dbReference>
<keyword evidence="14" id="KW-1185">Reference proteome</keyword>
<dbReference type="PROSITE" id="PS50113">
    <property type="entry name" value="PAC"/>
    <property type="match status" value="1"/>
</dbReference>
<dbReference type="Gene3D" id="1.10.287.130">
    <property type="match status" value="1"/>
</dbReference>
<keyword evidence="4" id="KW-0808">Transferase</keyword>
<dbReference type="Pfam" id="PF02518">
    <property type="entry name" value="HATPase_c"/>
    <property type="match status" value="1"/>
</dbReference>
<dbReference type="InterPro" id="IPR003594">
    <property type="entry name" value="HATPase_dom"/>
</dbReference>
<evidence type="ECO:0000256" key="5">
    <source>
        <dbReference type="ARBA" id="ARBA00022741"/>
    </source>
</evidence>
<evidence type="ECO:0000256" key="4">
    <source>
        <dbReference type="ARBA" id="ARBA00022679"/>
    </source>
</evidence>
<feature type="domain" description="PAC" evidence="12">
    <location>
        <begin position="389"/>
        <end position="441"/>
    </location>
</feature>
<evidence type="ECO:0000256" key="1">
    <source>
        <dbReference type="ARBA" id="ARBA00000085"/>
    </source>
</evidence>
<dbReference type="InterPro" id="IPR035965">
    <property type="entry name" value="PAS-like_dom_sf"/>
</dbReference>
<feature type="domain" description="PAS" evidence="11">
    <location>
        <begin position="51"/>
        <end position="122"/>
    </location>
</feature>
<dbReference type="PRINTS" id="PR00344">
    <property type="entry name" value="BCTRLSENSOR"/>
</dbReference>
<dbReference type="EC" id="2.7.13.3" evidence="2"/>
<protein>
    <recommendedName>
        <fullName evidence="2">histidine kinase</fullName>
        <ecNumber evidence="2">2.7.13.3</ecNumber>
    </recommendedName>
</protein>
<dbReference type="InterPro" id="IPR013767">
    <property type="entry name" value="PAS_fold"/>
</dbReference>
<gene>
    <name evidence="13" type="ORF">H6G24_19100</name>
</gene>
<name>A0ABR8AGA8_9CYAN</name>
<evidence type="ECO:0000259" key="11">
    <source>
        <dbReference type="PROSITE" id="PS50112"/>
    </source>
</evidence>
<dbReference type="InterPro" id="IPR005467">
    <property type="entry name" value="His_kinase_dom"/>
</dbReference>
<feature type="domain" description="Histidine kinase" evidence="10">
    <location>
        <begin position="482"/>
        <end position="737"/>
    </location>
</feature>
<dbReference type="PROSITE" id="PS50112">
    <property type="entry name" value="PAS"/>
    <property type="match status" value="2"/>
</dbReference>
<organism evidence="13 14">
    <name type="scientific">Calothrix parietina FACHB-288</name>
    <dbReference type="NCBI Taxonomy" id="2692896"/>
    <lineage>
        <taxon>Bacteria</taxon>
        <taxon>Bacillati</taxon>
        <taxon>Cyanobacteriota</taxon>
        <taxon>Cyanophyceae</taxon>
        <taxon>Nostocales</taxon>
        <taxon>Calotrichaceae</taxon>
        <taxon>Calothrix</taxon>
    </lineage>
</organism>
<evidence type="ECO:0000256" key="8">
    <source>
        <dbReference type="ARBA" id="ARBA00023012"/>
    </source>
</evidence>
<dbReference type="RefSeq" id="WP_190547352.1">
    <property type="nucleotide sequence ID" value="NZ_CAWPNO010000063.1"/>
</dbReference>